<dbReference type="SUPFAM" id="SSF50978">
    <property type="entry name" value="WD40 repeat-like"/>
    <property type="match status" value="1"/>
</dbReference>
<protein>
    <recommendedName>
        <fullName evidence="7">Dynein intermediate chain</fullName>
    </recommendedName>
</protein>
<dbReference type="InterPro" id="IPR050687">
    <property type="entry name" value="Dynein_IC"/>
</dbReference>
<evidence type="ECO:0000256" key="3">
    <source>
        <dbReference type="ARBA" id="ARBA00022737"/>
    </source>
</evidence>
<dbReference type="Gene3D" id="2.130.10.10">
    <property type="entry name" value="YVTN repeat-like/Quinoprotein amine dehydrogenase"/>
    <property type="match status" value="1"/>
</dbReference>
<dbReference type="PANTHER" id="PTHR12442:SF22">
    <property type="entry name" value="CYTOPLASMIC DYNEIN 1 INTERMEDIATE CHAIN-RELATED"/>
    <property type="match status" value="1"/>
</dbReference>
<proteinExistence type="predicted"/>
<dbReference type="InterPro" id="IPR015943">
    <property type="entry name" value="WD40/YVTN_repeat-like_dom_sf"/>
</dbReference>
<organism evidence="5 6">
    <name type="scientific">Candidozyma haemuli</name>
    <dbReference type="NCBI Taxonomy" id="45357"/>
    <lineage>
        <taxon>Eukaryota</taxon>
        <taxon>Fungi</taxon>
        <taxon>Dikarya</taxon>
        <taxon>Ascomycota</taxon>
        <taxon>Saccharomycotina</taxon>
        <taxon>Pichiomycetes</taxon>
        <taxon>Metschnikowiaceae</taxon>
        <taxon>Candidozyma</taxon>
    </lineage>
</organism>
<evidence type="ECO:0000256" key="1">
    <source>
        <dbReference type="ARBA" id="ARBA00022490"/>
    </source>
</evidence>
<dbReference type="PANTHER" id="PTHR12442">
    <property type="entry name" value="DYNEIN INTERMEDIATE CHAIN"/>
    <property type="match status" value="1"/>
</dbReference>
<keyword evidence="4" id="KW-0175">Coiled coil</keyword>
<feature type="coiled-coil region" evidence="4">
    <location>
        <begin position="9"/>
        <end position="42"/>
    </location>
</feature>
<keyword evidence="6" id="KW-1185">Reference proteome</keyword>
<keyword evidence="1" id="KW-0963">Cytoplasm</keyword>
<dbReference type="Proteomes" id="UP000825434">
    <property type="component" value="Chromosome 3"/>
</dbReference>
<name>A0ABX8I8B1_9ASCO</name>
<evidence type="ECO:0008006" key="7">
    <source>
        <dbReference type="Google" id="ProtNLM"/>
    </source>
</evidence>
<gene>
    <name evidence="5" type="ORF">CA3LBN_003011</name>
</gene>
<evidence type="ECO:0000256" key="2">
    <source>
        <dbReference type="ARBA" id="ARBA00022574"/>
    </source>
</evidence>
<sequence>MEVDRQALLEQKRQRLNELKQRRLQKEKEDAEKAQIKQAEEDVKVKKVDFAVQVGESTEISRPQVVAKPSSVIRFDKAIQVEPEVFEEEIEPETEAESPVVDDIPQEVEPSKEEVVNEALESQLESQLHFPFSKLRLGIKDKHELRSVGDSPFTQSHPLSDFLDRPIRDIKTTSQFPDLLLVAYGPPKSKKSDLTNPLGLAIVFNASTESIFPEFFLHSTSIITTIEFDKSDAFRIIAGMENGRLALWDLTNVKSDQLSVLPTLQTSTVASFFEKSKKGFIYHSSPIISIEQPDVNTASPSMVTICANGVINVWSLSILAFPKLPSKTIQPSSGAGVDVTSVLMSSNYMSSTDTSHHAPEFKFLNNTYVGSVNGDIIKLKNSKDGRLVDRTYSSAATAAALSIAETSWKHNQSTSTILLSSHMDWTLKLWHHSSQSPLHSISTGKITTKIQVRPCHEFQFVTLNAFTPPEGSSSVDYWDLKVRCSAPVCSVPLSSDFGVVASVAFDSEGSSLTIGSKTGQLTVLAIDQIQLDTVNEQRTNRNIDGGVMQYLDSINLGM</sequence>
<dbReference type="InterPro" id="IPR036322">
    <property type="entry name" value="WD40_repeat_dom_sf"/>
</dbReference>
<evidence type="ECO:0000313" key="5">
    <source>
        <dbReference type="EMBL" id="QWU88703.1"/>
    </source>
</evidence>
<evidence type="ECO:0000313" key="6">
    <source>
        <dbReference type="Proteomes" id="UP000825434"/>
    </source>
</evidence>
<reference evidence="5 6" key="1">
    <citation type="submission" date="2021-06" db="EMBL/GenBank/DDBJ databases">
        <title>Candida outbreak in Lebanon.</title>
        <authorList>
            <person name="Finianos M."/>
        </authorList>
    </citation>
    <scope>NUCLEOTIDE SEQUENCE [LARGE SCALE GENOMIC DNA]</scope>
    <source>
        <strain evidence="5">CA3LBN</strain>
    </source>
</reference>
<keyword evidence="3" id="KW-0677">Repeat</keyword>
<dbReference type="EMBL" id="CP076663">
    <property type="protein sequence ID" value="QWU88703.1"/>
    <property type="molecule type" value="Genomic_DNA"/>
</dbReference>
<accession>A0ABX8I8B1</accession>
<keyword evidence="2" id="KW-0853">WD repeat</keyword>
<evidence type="ECO:0000256" key="4">
    <source>
        <dbReference type="SAM" id="Coils"/>
    </source>
</evidence>